<feature type="coiled-coil region" evidence="1">
    <location>
        <begin position="98"/>
        <end position="128"/>
    </location>
</feature>
<evidence type="ECO:0000256" key="1">
    <source>
        <dbReference type="SAM" id="Coils"/>
    </source>
</evidence>
<name>A0ABD1HN69_SALDI</name>
<dbReference type="EMBL" id="JBEAFC010000004">
    <property type="protein sequence ID" value="KAL1557881.1"/>
    <property type="molecule type" value="Genomic_DNA"/>
</dbReference>
<dbReference type="AlphaFoldDB" id="A0ABD1HN69"/>
<sequence>MDGAVRNEEILDFRCEAYGSFTQLWRDDIFLEMNRRFSIPVTKRRYAIRVLGRRNRVYPRVNYDSPSDDAFNLVTECVLATMRTMTPEEADSFSAQAVAEAEEAMIATEEAMREAEAAAAEAQAATAAFKKMKARKCCRKKACLEQERS</sequence>
<dbReference type="Proteomes" id="UP001567538">
    <property type="component" value="Unassembled WGS sequence"/>
</dbReference>
<organism evidence="2 3">
    <name type="scientific">Salvia divinorum</name>
    <name type="common">Maria pastora</name>
    <name type="synonym">Diviner's sage</name>
    <dbReference type="NCBI Taxonomy" id="28513"/>
    <lineage>
        <taxon>Eukaryota</taxon>
        <taxon>Viridiplantae</taxon>
        <taxon>Streptophyta</taxon>
        <taxon>Embryophyta</taxon>
        <taxon>Tracheophyta</taxon>
        <taxon>Spermatophyta</taxon>
        <taxon>Magnoliopsida</taxon>
        <taxon>eudicotyledons</taxon>
        <taxon>Gunneridae</taxon>
        <taxon>Pentapetalae</taxon>
        <taxon>asterids</taxon>
        <taxon>lamiids</taxon>
        <taxon>Lamiales</taxon>
        <taxon>Lamiaceae</taxon>
        <taxon>Nepetoideae</taxon>
        <taxon>Mentheae</taxon>
        <taxon>Salviinae</taxon>
        <taxon>Salvia</taxon>
        <taxon>Salvia subgen. Calosphace</taxon>
    </lineage>
</organism>
<protein>
    <submittedName>
        <fullName evidence="2">Uncharacterized protein</fullName>
    </submittedName>
</protein>
<keyword evidence="3" id="KW-1185">Reference proteome</keyword>
<evidence type="ECO:0000313" key="2">
    <source>
        <dbReference type="EMBL" id="KAL1557881.1"/>
    </source>
</evidence>
<comment type="caution">
    <text evidence="2">The sequence shown here is derived from an EMBL/GenBank/DDBJ whole genome shotgun (WGS) entry which is preliminary data.</text>
</comment>
<gene>
    <name evidence="2" type="ORF">AAHA92_08416</name>
</gene>
<keyword evidence="1" id="KW-0175">Coiled coil</keyword>
<accession>A0ABD1HN69</accession>
<proteinExistence type="predicted"/>
<reference evidence="2 3" key="1">
    <citation type="submission" date="2024-06" db="EMBL/GenBank/DDBJ databases">
        <title>A chromosome level genome sequence of Diviner's sage (Salvia divinorum).</title>
        <authorList>
            <person name="Ford S.A."/>
            <person name="Ro D.-K."/>
            <person name="Ness R.W."/>
            <person name="Phillips M.A."/>
        </authorList>
    </citation>
    <scope>NUCLEOTIDE SEQUENCE [LARGE SCALE GENOMIC DNA]</scope>
    <source>
        <strain evidence="2">SAF-2024a</strain>
        <tissue evidence="2">Leaf</tissue>
    </source>
</reference>
<evidence type="ECO:0000313" key="3">
    <source>
        <dbReference type="Proteomes" id="UP001567538"/>
    </source>
</evidence>